<dbReference type="InterPro" id="IPR036938">
    <property type="entry name" value="PAP2/HPO_sf"/>
</dbReference>
<feature type="transmembrane region" description="Helical" evidence="1">
    <location>
        <begin position="86"/>
        <end position="102"/>
    </location>
</feature>
<dbReference type="EMBL" id="FNON01000013">
    <property type="protein sequence ID" value="SDZ35052.1"/>
    <property type="molecule type" value="Genomic_DNA"/>
</dbReference>
<keyword evidence="1" id="KW-0472">Membrane</keyword>
<dbReference type="InterPro" id="IPR000326">
    <property type="entry name" value="PAP2/HPO"/>
</dbReference>
<dbReference type="CDD" id="cd03392">
    <property type="entry name" value="PAP2_like_2"/>
    <property type="match status" value="1"/>
</dbReference>
<evidence type="ECO:0000256" key="1">
    <source>
        <dbReference type="SAM" id="Phobius"/>
    </source>
</evidence>
<keyword evidence="4" id="KW-1185">Reference proteome</keyword>
<dbReference type="STRING" id="589385.SAMN05421504_11385"/>
<proteinExistence type="predicted"/>
<keyword evidence="1" id="KW-0812">Transmembrane</keyword>
<dbReference type="RefSeq" id="WP_176969009.1">
    <property type="nucleotide sequence ID" value="NZ_FNON01000013.1"/>
</dbReference>
<feature type="transmembrane region" description="Helical" evidence="1">
    <location>
        <begin position="109"/>
        <end position="130"/>
    </location>
</feature>
<dbReference type="Pfam" id="PF01569">
    <property type="entry name" value="PAP2"/>
    <property type="match status" value="1"/>
</dbReference>
<dbReference type="AlphaFoldDB" id="A0A1H3SAM9"/>
<dbReference type="Proteomes" id="UP000199515">
    <property type="component" value="Unassembled WGS sequence"/>
</dbReference>
<dbReference type="SUPFAM" id="SSF48317">
    <property type="entry name" value="Acid phosphatase/Vanadium-dependent haloperoxidase"/>
    <property type="match status" value="1"/>
</dbReference>
<dbReference type="Gene3D" id="1.20.144.10">
    <property type="entry name" value="Phosphatidic acid phosphatase type 2/haloperoxidase"/>
    <property type="match status" value="2"/>
</dbReference>
<feature type="transmembrane region" description="Helical" evidence="1">
    <location>
        <begin position="150"/>
        <end position="170"/>
    </location>
</feature>
<name>A0A1H3SAM9_9PSEU</name>
<accession>A0A1H3SAM9</accession>
<gene>
    <name evidence="3" type="ORF">SAMN05421504_11385</name>
</gene>
<sequence length="248" mass="25825">MAGLVLMLFAVVAVAVLARRGTIAVPVAFGTATVFALGAAVAELTDNVIDHDGLTRGDLGELQWFIAHRSGWVTSLAVGISDAGDTLPMAALAGVVCAWAAWRRRWDQVVLVAVATAGAGALVLALKMLVGRSRPPVIDRLVPETNQSFPSGHSLSSAVVLGVLATLVVLHTHRRAVRIFAVTAAVSAVALVGLSRLYLGVHWPSDVLGGWTIGMLWLATCVTVYMGFRRRSATGHAVLASSGSATDT</sequence>
<reference evidence="3 4" key="1">
    <citation type="submission" date="2016-10" db="EMBL/GenBank/DDBJ databases">
        <authorList>
            <person name="de Groot N.N."/>
        </authorList>
    </citation>
    <scope>NUCLEOTIDE SEQUENCE [LARGE SCALE GENOMIC DNA]</scope>
    <source>
        <strain evidence="3 4">CPCC 202699</strain>
    </source>
</reference>
<evidence type="ECO:0000313" key="4">
    <source>
        <dbReference type="Proteomes" id="UP000199515"/>
    </source>
</evidence>
<evidence type="ECO:0000259" key="2">
    <source>
        <dbReference type="SMART" id="SM00014"/>
    </source>
</evidence>
<dbReference type="PANTHER" id="PTHR14969">
    <property type="entry name" value="SPHINGOSINE-1-PHOSPHATE PHOSPHOHYDROLASE"/>
    <property type="match status" value="1"/>
</dbReference>
<feature type="transmembrane region" description="Helical" evidence="1">
    <location>
        <begin position="177"/>
        <end position="199"/>
    </location>
</feature>
<feature type="transmembrane region" description="Helical" evidence="1">
    <location>
        <begin position="211"/>
        <end position="228"/>
    </location>
</feature>
<evidence type="ECO:0000313" key="3">
    <source>
        <dbReference type="EMBL" id="SDZ35052.1"/>
    </source>
</evidence>
<organism evidence="3 4">
    <name type="scientific">Amycolatopsis xylanica</name>
    <dbReference type="NCBI Taxonomy" id="589385"/>
    <lineage>
        <taxon>Bacteria</taxon>
        <taxon>Bacillati</taxon>
        <taxon>Actinomycetota</taxon>
        <taxon>Actinomycetes</taxon>
        <taxon>Pseudonocardiales</taxon>
        <taxon>Pseudonocardiaceae</taxon>
        <taxon>Amycolatopsis</taxon>
    </lineage>
</organism>
<protein>
    <submittedName>
        <fullName evidence="3">Undecaprenyl-diphosphatase</fullName>
    </submittedName>
</protein>
<keyword evidence="1" id="KW-1133">Transmembrane helix</keyword>
<dbReference type="SMART" id="SM00014">
    <property type="entry name" value="acidPPc"/>
    <property type="match status" value="1"/>
</dbReference>
<feature type="domain" description="Phosphatidic acid phosphatase type 2/haloperoxidase" evidence="2">
    <location>
        <begin position="110"/>
        <end position="222"/>
    </location>
</feature>
<dbReference type="PANTHER" id="PTHR14969:SF13">
    <property type="entry name" value="AT30094P"/>
    <property type="match status" value="1"/>
</dbReference>